<comment type="similarity">
    <text evidence="9">Belongs to the TrpF family.</text>
</comment>
<keyword evidence="12" id="KW-1185">Reference proteome</keyword>
<comment type="pathway">
    <text evidence="2 9">Amino-acid biosynthesis; L-tryptophan biosynthesis; L-tryptophan from chorismate: step 3/5.</text>
</comment>
<dbReference type="PANTHER" id="PTHR42894:SF1">
    <property type="entry name" value="N-(5'-PHOSPHORIBOSYL)ANTHRANILATE ISOMERASE"/>
    <property type="match status" value="1"/>
</dbReference>
<dbReference type="InterPro" id="IPR011060">
    <property type="entry name" value="RibuloseP-bd_barrel"/>
</dbReference>
<dbReference type="InterPro" id="IPR013785">
    <property type="entry name" value="Aldolase_TIM"/>
</dbReference>
<sequence>MSVDVKICGLTDPRSMAAAAEAGAAYVGFIFYPRSPRYVTPQQATELAGHAGPAAKVAVTVDLTDDALAAILAVARIDLIQLHGAETPQRVAEVRARFGLPVMKSVAVAGADDLDRADAYAGVADRLLFDAKPPTEKPDALPGGNALSFDWQLLSGRSWPLPWMLSGGLDVDNLAQAVEISRAPAIDVSSGVEDAPGQKNPDKIRALLGAAGRLRPVG</sequence>
<dbReference type="EC" id="5.3.1.24" evidence="3 9"/>
<comment type="catalytic activity">
    <reaction evidence="1 9">
        <text>N-(5-phospho-beta-D-ribosyl)anthranilate = 1-(2-carboxyphenylamino)-1-deoxy-D-ribulose 5-phosphate</text>
        <dbReference type="Rhea" id="RHEA:21540"/>
        <dbReference type="ChEBI" id="CHEBI:18277"/>
        <dbReference type="ChEBI" id="CHEBI:58613"/>
        <dbReference type="EC" id="5.3.1.24"/>
    </reaction>
</comment>
<evidence type="ECO:0000256" key="9">
    <source>
        <dbReference type="HAMAP-Rule" id="MF_00135"/>
    </source>
</evidence>
<dbReference type="Proteomes" id="UP001296873">
    <property type="component" value="Unassembled WGS sequence"/>
</dbReference>
<evidence type="ECO:0000256" key="5">
    <source>
        <dbReference type="ARBA" id="ARBA00022605"/>
    </source>
</evidence>
<dbReference type="InterPro" id="IPR044643">
    <property type="entry name" value="TrpF_fam"/>
</dbReference>
<dbReference type="SUPFAM" id="SSF51366">
    <property type="entry name" value="Ribulose-phoshate binding barrel"/>
    <property type="match status" value="1"/>
</dbReference>
<dbReference type="InterPro" id="IPR001240">
    <property type="entry name" value="PRAI_dom"/>
</dbReference>
<proteinExistence type="inferred from homology"/>
<keyword evidence="8 9" id="KW-0413">Isomerase</keyword>
<dbReference type="HAMAP" id="MF_00135">
    <property type="entry name" value="PRAI"/>
    <property type="match status" value="1"/>
</dbReference>
<accession>A0ABS1DBH7</accession>
<dbReference type="NCBIfam" id="NF002295">
    <property type="entry name" value="PRK01222.1-1"/>
    <property type="match status" value="1"/>
</dbReference>
<evidence type="ECO:0000313" key="12">
    <source>
        <dbReference type="Proteomes" id="UP001296873"/>
    </source>
</evidence>
<keyword evidence="6 9" id="KW-0822">Tryptophan biosynthesis</keyword>
<evidence type="ECO:0000256" key="1">
    <source>
        <dbReference type="ARBA" id="ARBA00001164"/>
    </source>
</evidence>
<comment type="caution">
    <text evidence="11">The sequence shown here is derived from an EMBL/GenBank/DDBJ whole genome shotgun (WGS) entry which is preliminary data.</text>
</comment>
<evidence type="ECO:0000256" key="7">
    <source>
        <dbReference type="ARBA" id="ARBA00023141"/>
    </source>
</evidence>
<dbReference type="CDD" id="cd00405">
    <property type="entry name" value="PRAI"/>
    <property type="match status" value="1"/>
</dbReference>
<protein>
    <recommendedName>
        <fullName evidence="4 9">N-(5'-phosphoribosyl)anthranilate isomerase</fullName>
        <shortName evidence="9">PRAI</shortName>
        <ecNumber evidence="3 9">5.3.1.24</ecNumber>
    </recommendedName>
</protein>
<evidence type="ECO:0000256" key="2">
    <source>
        <dbReference type="ARBA" id="ARBA00004664"/>
    </source>
</evidence>
<evidence type="ECO:0000256" key="8">
    <source>
        <dbReference type="ARBA" id="ARBA00023235"/>
    </source>
</evidence>
<dbReference type="PANTHER" id="PTHR42894">
    <property type="entry name" value="N-(5'-PHOSPHORIBOSYL)ANTHRANILATE ISOMERASE"/>
    <property type="match status" value="1"/>
</dbReference>
<dbReference type="Pfam" id="PF00697">
    <property type="entry name" value="PRAI"/>
    <property type="match status" value="1"/>
</dbReference>
<evidence type="ECO:0000256" key="3">
    <source>
        <dbReference type="ARBA" id="ARBA00012572"/>
    </source>
</evidence>
<evidence type="ECO:0000259" key="10">
    <source>
        <dbReference type="Pfam" id="PF00697"/>
    </source>
</evidence>
<dbReference type="RefSeq" id="WP_200338833.1">
    <property type="nucleotide sequence ID" value="NZ_NRRL01000002.1"/>
</dbReference>
<feature type="domain" description="N-(5'phosphoribosyl) anthranilate isomerase (PRAI)" evidence="10">
    <location>
        <begin position="5"/>
        <end position="208"/>
    </location>
</feature>
<reference evidence="11 12" key="1">
    <citation type="journal article" date="2020" name="Microorganisms">
        <title>Osmotic Adaptation and Compatible Solute Biosynthesis of Phototrophic Bacteria as Revealed from Genome Analyses.</title>
        <authorList>
            <person name="Imhoff J.F."/>
            <person name="Rahn T."/>
            <person name="Kunzel S."/>
            <person name="Keller A."/>
            <person name="Neulinger S.C."/>
        </authorList>
    </citation>
    <scope>NUCLEOTIDE SEQUENCE [LARGE SCALE GENOMIC DNA]</scope>
    <source>
        <strain evidence="11 12">DSM 9895</strain>
    </source>
</reference>
<name>A0ABS1DBH7_9PROT</name>
<evidence type="ECO:0000313" key="11">
    <source>
        <dbReference type="EMBL" id="MBK1666770.1"/>
    </source>
</evidence>
<keyword evidence="5 9" id="KW-0028">Amino-acid biosynthesis</keyword>
<dbReference type="GO" id="GO:0016853">
    <property type="term" value="F:isomerase activity"/>
    <property type="evidence" value="ECO:0007669"/>
    <property type="project" value="UniProtKB-KW"/>
</dbReference>
<keyword evidence="7 9" id="KW-0057">Aromatic amino acid biosynthesis</keyword>
<dbReference type="Gene3D" id="3.20.20.70">
    <property type="entry name" value="Aldolase class I"/>
    <property type="match status" value="1"/>
</dbReference>
<dbReference type="EMBL" id="NRRL01000002">
    <property type="protein sequence ID" value="MBK1666770.1"/>
    <property type="molecule type" value="Genomic_DNA"/>
</dbReference>
<gene>
    <name evidence="9" type="primary">trpF</name>
    <name evidence="11" type="ORF">CKO28_01765</name>
</gene>
<organism evidence="11 12">
    <name type="scientific">Rhodovibrio sodomensis</name>
    <dbReference type="NCBI Taxonomy" id="1088"/>
    <lineage>
        <taxon>Bacteria</taxon>
        <taxon>Pseudomonadati</taxon>
        <taxon>Pseudomonadota</taxon>
        <taxon>Alphaproteobacteria</taxon>
        <taxon>Rhodospirillales</taxon>
        <taxon>Rhodovibrionaceae</taxon>
        <taxon>Rhodovibrio</taxon>
    </lineage>
</organism>
<evidence type="ECO:0000256" key="4">
    <source>
        <dbReference type="ARBA" id="ARBA00022272"/>
    </source>
</evidence>
<evidence type="ECO:0000256" key="6">
    <source>
        <dbReference type="ARBA" id="ARBA00022822"/>
    </source>
</evidence>